<protein>
    <submittedName>
        <fullName evidence="1">4209_t:CDS:1</fullName>
    </submittedName>
</protein>
<evidence type="ECO:0000313" key="2">
    <source>
        <dbReference type="Proteomes" id="UP000789920"/>
    </source>
</evidence>
<keyword evidence="2" id="KW-1185">Reference proteome</keyword>
<reference evidence="1" key="1">
    <citation type="submission" date="2021-06" db="EMBL/GenBank/DDBJ databases">
        <authorList>
            <person name="Kallberg Y."/>
            <person name="Tangrot J."/>
            <person name="Rosling A."/>
        </authorList>
    </citation>
    <scope>NUCLEOTIDE SEQUENCE</scope>
    <source>
        <strain evidence="1">MA461A</strain>
    </source>
</reference>
<accession>A0ACA9QPB7</accession>
<dbReference type="Proteomes" id="UP000789920">
    <property type="component" value="Unassembled WGS sequence"/>
</dbReference>
<feature type="non-terminal residue" evidence="1">
    <location>
        <position position="1"/>
    </location>
</feature>
<comment type="caution">
    <text evidence="1">The sequence shown here is derived from an EMBL/GenBank/DDBJ whole genome shotgun (WGS) entry which is preliminary data.</text>
</comment>
<gene>
    <name evidence="1" type="ORF">RPERSI_LOCUS15083</name>
</gene>
<organism evidence="1 2">
    <name type="scientific">Racocetra persica</name>
    <dbReference type="NCBI Taxonomy" id="160502"/>
    <lineage>
        <taxon>Eukaryota</taxon>
        <taxon>Fungi</taxon>
        <taxon>Fungi incertae sedis</taxon>
        <taxon>Mucoromycota</taxon>
        <taxon>Glomeromycotina</taxon>
        <taxon>Glomeromycetes</taxon>
        <taxon>Diversisporales</taxon>
        <taxon>Gigasporaceae</taxon>
        <taxon>Racocetra</taxon>
    </lineage>
</organism>
<proteinExistence type="predicted"/>
<sequence length="105" mass="11359">TTNNKKNITISPRTLLQSKSSASTIPSTNSPRALLQSKSPTSNTLTMLLQSSQTVQSTTSIQSTNLNNSLQSISLTKKRKADTATFDLFTTSTSNKFSKQSPISF</sequence>
<dbReference type="EMBL" id="CAJVQC010035674">
    <property type="protein sequence ID" value="CAG8759607.1"/>
    <property type="molecule type" value="Genomic_DNA"/>
</dbReference>
<feature type="non-terminal residue" evidence="1">
    <location>
        <position position="105"/>
    </location>
</feature>
<name>A0ACA9QPB7_9GLOM</name>
<evidence type="ECO:0000313" key="1">
    <source>
        <dbReference type="EMBL" id="CAG8759607.1"/>
    </source>
</evidence>